<evidence type="ECO:0000256" key="11">
    <source>
        <dbReference type="ARBA" id="ARBA00046329"/>
    </source>
</evidence>
<protein>
    <recommendedName>
        <fullName evidence="2">chitin synthase</fullName>
        <ecNumber evidence="2">2.4.1.16</ecNumber>
    </recommendedName>
</protein>
<feature type="transmembrane region" description="Helical" evidence="14">
    <location>
        <begin position="123"/>
        <end position="146"/>
    </location>
</feature>
<evidence type="ECO:0000256" key="4">
    <source>
        <dbReference type="ARBA" id="ARBA00022676"/>
    </source>
</evidence>
<keyword evidence="6 14" id="KW-0812">Transmembrane</keyword>
<feature type="region of interest" description="Disordered" evidence="13">
    <location>
        <begin position="1060"/>
        <end position="1131"/>
    </location>
</feature>
<sequence length="1412" mass="161796">MEDIRYRGKKREGRHINTWDPFQLNPIGAEKEKKQHCFILAQYLVAVIVGIAVLTSAVIAKGSLLVLSTLSSPSSMRSPKEKQFYMLMLVFCLVCPNFLVFIKSLWRCTFKSFIKPNMKTMSFVCLIECLVSLGTSVLVLIVMPQFDVLTNLFISGGVCIVSAILQIVYRLQRETWRIVFPICSLILTVAGYCLLGLDYYVRVSSYVDRQSADCFFYVGVGIFCSILISLCWWENPLQATNRMQSTLTELDGFRDFVFVISSILRILVIGAVYLIYYALMEKSIVWTDFNLQKDEWELLQTGLVLFFLQAFCSAACHWFGVVACKIHAVRMSFALPLCCTGPTVLLLGLVLFIAQAQALDGAQHGSITAFCESLIFLSNKNTTPVALLEVTKSICRTSLNSYYLQWPFLMLALEGLCMWSGFVTCTYYVWKLKVQRIERTSQLFVRRLYESAFIDLSLLLNTKMKLPKAQNQESQDELQNCVIYLCATMWHETYDEMLKILTSMFRLDRYRGDPKEEHKDCFDFECHIYVDDAFMTEKETGKRLVNSYVNDLIRVVIEVYRVFTNKEPDDVSIIEAPYGGRLMFVLPEGNMLYVHLKDKSLIRNKKRWSQIMYLYYLLGWKGYIVKNPQKIPRQNNTRESLISMDGEIFLMPQYDNDNKRKFISDDNTYILALDGDTDFQPKAVILLVDRLRMYENVGAACGRIHPTGMGPMVWYQKFEYAVGHWLQKTAEHVFGSVLCSPGCFSLFRGSALMDDNVLKRYTTTATRASEYVQYDQGEDRWLCTLLLQQGWRVEYNAASDAYTNSPQEFKEFYNQRRRWGPSTLANTLDVLHSSAETVKRNSSISRLYILYQMFTVGSSILGPASVTLMIAGAFQFIFKMAGTTSIIIASVPPVFYIIICFTTKANTQITIAGIMSVLYAFLMTASFFSIIGDMVMQGTFLTPTGLFLVSMAIMYLVTAILHPEEFGMIIYGLMYFICIPSGYLLLTIYSLVNMHIVSWGTRESNKGEGEVKKNRNLLCDRNCTLCCWDMKLQITQETENMMLQQITAQTAQKVHALTAPNHQQPQQAPSTMELQSKHAADTEDDTEVKHLLSDEYNHRSSDLGTSRSDDSAERISSNMSSSDEDDDDDNFATADLEETNEIAFSDWVMPVKEEFLKKLTFANMKGNLEEQIRYTLRNKNQDDVCDELVLMLTDTLNIELSSVGPEDILPQIKLEELQYALTKQARQILKSSRMMKLERRVKRAIEKTLTAPRVQKLDEGENDFWIKLLERYLGPIVESPAHKEEVTRELKSLRNKAVFLYFIINVLWVVATFFLQAIGNDIISIKIPKYTIGSNSTDEYLKVEPLSLMFLLSFAVLLLVQFLAMLYHRVYTLIHVVSYRSTEKDYKVKDDEDEEELTVENQYAISISSEDL</sequence>
<proteinExistence type="inferred from homology"/>
<keyword evidence="5" id="KW-0808">Transferase</keyword>
<gene>
    <name evidence="15" type="ORF">MMEN_LOCUS469</name>
</gene>
<feature type="transmembrane region" description="Helical" evidence="14">
    <location>
        <begin position="886"/>
        <end position="905"/>
    </location>
</feature>
<dbReference type="InterPro" id="IPR029044">
    <property type="entry name" value="Nucleotide-diphossugar_trans"/>
</dbReference>
<feature type="compositionally biased region" description="Basic and acidic residues" evidence="13">
    <location>
        <begin position="1075"/>
        <end position="1113"/>
    </location>
</feature>
<name>A0A8S4AAZ4_9TELE</name>
<dbReference type="Pfam" id="PF03142">
    <property type="entry name" value="Chitin_synth_2"/>
    <property type="match status" value="1"/>
</dbReference>
<evidence type="ECO:0000256" key="9">
    <source>
        <dbReference type="ARBA" id="ARBA00023136"/>
    </source>
</evidence>
<evidence type="ECO:0000313" key="16">
    <source>
        <dbReference type="Proteomes" id="UP000677803"/>
    </source>
</evidence>
<keyword evidence="16" id="KW-1185">Reference proteome</keyword>
<feature type="transmembrane region" description="Helical" evidence="14">
    <location>
        <begin position="911"/>
        <end position="932"/>
    </location>
</feature>
<feature type="transmembrane region" description="Helical" evidence="14">
    <location>
        <begin position="944"/>
        <end position="962"/>
    </location>
</feature>
<feature type="transmembrane region" description="Helical" evidence="14">
    <location>
        <begin position="299"/>
        <end position="321"/>
    </location>
</feature>
<keyword evidence="9 14" id="KW-0472">Membrane</keyword>
<evidence type="ECO:0000256" key="6">
    <source>
        <dbReference type="ARBA" id="ARBA00022692"/>
    </source>
</evidence>
<dbReference type="Proteomes" id="UP000677803">
    <property type="component" value="Unassembled WGS sequence"/>
</dbReference>
<comment type="similarity">
    <text evidence="11">Belongs to the chitin synthase family. Class IV subfamily.</text>
</comment>
<feature type="transmembrane region" description="Helical" evidence="14">
    <location>
        <begin position="178"/>
        <end position="200"/>
    </location>
</feature>
<evidence type="ECO:0000256" key="1">
    <source>
        <dbReference type="ARBA" id="ARBA00004651"/>
    </source>
</evidence>
<comment type="catalytic activity">
    <reaction evidence="12">
        <text>[(1-&gt;4)-N-acetyl-beta-D-glucosaminyl](n) + UDP-N-acetyl-alpha-D-glucosamine = [(1-&gt;4)-N-acetyl-beta-D-glucosaminyl](n+1) + UDP + H(+)</text>
        <dbReference type="Rhea" id="RHEA:16637"/>
        <dbReference type="Rhea" id="RHEA-COMP:9593"/>
        <dbReference type="Rhea" id="RHEA-COMP:9595"/>
        <dbReference type="ChEBI" id="CHEBI:15378"/>
        <dbReference type="ChEBI" id="CHEBI:17029"/>
        <dbReference type="ChEBI" id="CHEBI:57705"/>
        <dbReference type="ChEBI" id="CHEBI:58223"/>
        <dbReference type="EC" id="2.4.1.16"/>
    </reaction>
</comment>
<feature type="transmembrane region" description="Helical" evidence="14">
    <location>
        <begin position="1298"/>
        <end position="1318"/>
    </location>
</feature>
<keyword evidence="8" id="KW-0175">Coiled coil</keyword>
<feature type="transmembrane region" description="Helical" evidence="14">
    <location>
        <begin position="84"/>
        <end position="102"/>
    </location>
</feature>
<dbReference type="SUPFAM" id="SSF53448">
    <property type="entry name" value="Nucleotide-diphospho-sugar transferases"/>
    <property type="match status" value="1"/>
</dbReference>
<dbReference type="EMBL" id="CAJRST010000001">
    <property type="protein sequence ID" value="CAG5854536.1"/>
    <property type="molecule type" value="Genomic_DNA"/>
</dbReference>
<accession>A0A8S4AAZ4</accession>
<organism evidence="15 16">
    <name type="scientific">Menidia menidia</name>
    <name type="common">Atlantic silverside</name>
    <dbReference type="NCBI Taxonomy" id="238744"/>
    <lineage>
        <taxon>Eukaryota</taxon>
        <taxon>Metazoa</taxon>
        <taxon>Chordata</taxon>
        <taxon>Craniata</taxon>
        <taxon>Vertebrata</taxon>
        <taxon>Euteleostomi</taxon>
        <taxon>Actinopterygii</taxon>
        <taxon>Neopterygii</taxon>
        <taxon>Teleostei</taxon>
        <taxon>Neoteleostei</taxon>
        <taxon>Acanthomorphata</taxon>
        <taxon>Ovalentaria</taxon>
        <taxon>Atherinomorphae</taxon>
        <taxon>Atheriniformes</taxon>
        <taxon>Atherinopsidae</taxon>
        <taxon>Menidiinae</taxon>
        <taxon>Menidia</taxon>
    </lineage>
</organism>
<feature type="transmembrane region" description="Helical" evidence="14">
    <location>
        <begin position="215"/>
        <end position="235"/>
    </location>
</feature>
<feature type="transmembrane region" description="Helical" evidence="14">
    <location>
        <begin position="40"/>
        <end position="64"/>
    </location>
</feature>
<dbReference type="GO" id="GO:0004100">
    <property type="term" value="F:chitin synthase activity"/>
    <property type="evidence" value="ECO:0007669"/>
    <property type="project" value="UniProtKB-EC"/>
</dbReference>
<dbReference type="EC" id="2.4.1.16" evidence="2"/>
<feature type="transmembrane region" description="Helical" evidence="14">
    <location>
        <begin position="849"/>
        <end position="874"/>
    </location>
</feature>
<feature type="transmembrane region" description="Helical" evidence="14">
    <location>
        <begin position="152"/>
        <end position="171"/>
    </location>
</feature>
<comment type="caution">
    <text evidence="15">The sequence shown here is derived from an EMBL/GenBank/DDBJ whole genome shotgun (WGS) entry which is preliminary data.</text>
</comment>
<evidence type="ECO:0000256" key="13">
    <source>
        <dbReference type="SAM" id="MobiDB-lite"/>
    </source>
</evidence>
<keyword evidence="3" id="KW-1003">Cell membrane</keyword>
<dbReference type="GO" id="GO:0006031">
    <property type="term" value="P:chitin biosynthetic process"/>
    <property type="evidence" value="ECO:0007669"/>
    <property type="project" value="TreeGrafter"/>
</dbReference>
<evidence type="ECO:0000256" key="12">
    <source>
        <dbReference type="ARBA" id="ARBA00048014"/>
    </source>
</evidence>
<keyword evidence="10" id="KW-0325">Glycoprotein</keyword>
<keyword evidence="4" id="KW-0328">Glycosyltransferase</keyword>
<evidence type="ECO:0000256" key="14">
    <source>
        <dbReference type="SAM" id="Phobius"/>
    </source>
</evidence>
<dbReference type="FunFam" id="3.90.550.10:FF:000139">
    <property type="entry name" value="Chitin synthase 8"/>
    <property type="match status" value="1"/>
</dbReference>
<feature type="transmembrane region" description="Helical" evidence="14">
    <location>
        <begin position="333"/>
        <end position="354"/>
    </location>
</feature>
<feature type="compositionally biased region" description="Acidic residues" evidence="13">
    <location>
        <begin position="1122"/>
        <end position="1131"/>
    </location>
</feature>
<dbReference type="PANTHER" id="PTHR22914">
    <property type="entry name" value="CHITIN SYNTHASE"/>
    <property type="match status" value="1"/>
</dbReference>
<feature type="transmembrane region" description="Helical" evidence="14">
    <location>
        <begin position="256"/>
        <end position="279"/>
    </location>
</feature>
<dbReference type="GO" id="GO:0005886">
    <property type="term" value="C:plasma membrane"/>
    <property type="evidence" value="ECO:0007669"/>
    <property type="project" value="UniProtKB-SubCell"/>
</dbReference>
<keyword evidence="7 14" id="KW-1133">Transmembrane helix</keyword>
<evidence type="ECO:0000256" key="8">
    <source>
        <dbReference type="ARBA" id="ARBA00023054"/>
    </source>
</evidence>
<evidence type="ECO:0000256" key="2">
    <source>
        <dbReference type="ARBA" id="ARBA00012543"/>
    </source>
</evidence>
<evidence type="ECO:0000256" key="10">
    <source>
        <dbReference type="ARBA" id="ARBA00023180"/>
    </source>
</evidence>
<feature type="transmembrane region" description="Helical" evidence="14">
    <location>
        <begin position="968"/>
        <end position="992"/>
    </location>
</feature>
<evidence type="ECO:0000313" key="15">
    <source>
        <dbReference type="EMBL" id="CAG5854536.1"/>
    </source>
</evidence>
<feature type="transmembrane region" description="Helical" evidence="14">
    <location>
        <begin position="1346"/>
        <end position="1367"/>
    </location>
</feature>
<dbReference type="OrthoDB" id="370884at2759"/>
<dbReference type="InterPro" id="IPR004835">
    <property type="entry name" value="Chitin_synth"/>
</dbReference>
<evidence type="ECO:0000256" key="3">
    <source>
        <dbReference type="ARBA" id="ARBA00022475"/>
    </source>
</evidence>
<dbReference type="PANTHER" id="PTHR22914:SF42">
    <property type="entry name" value="CHITIN SYNTHASE"/>
    <property type="match status" value="1"/>
</dbReference>
<reference evidence="15" key="1">
    <citation type="submission" date="2021-05" db="EMBL/GenBank/DDBJ databases">
        <authorList>
            <person name="Tigano A."/>
        </authorList>
    </citation>
    <scope>NUCLEOTIDE SEQUENCE</scope>
</reference>
<comment type="subcellular location">
    <subcellularLocation>
        <location evidence="1">Cell membrane</location>
        <topology evidence="1">Multi-pass membrane protein</topology>
    </subcellularLocation>
</comment>
<feature type="compositionally biased region" description="Polar residues" evidence="13">
    <location>
        <begin position="1060"/>
        <end position="1074"/>
    </location>
</feature>
<evidence type="ECO:0000256" key="7">
    <source>
        <dbReference type="ARBA" id="ARBA00022989"/>
    </source>
</evidence>
<evidence type="ECO:0000256" key="5">
    <source>
        <dbReference type="ARBA" id="ARBA00022679"/>
    </source>
</evidence>
<feature type="transmembrane region" description="Helical" evidence="14">
    <location>
        <begin position="408"/>
        <end position="430"/>
    </location>
</feature>